<evidence type="ECO:0000256" key="1">
    <source>
        <dbReference type="SAM" id="MobiDB-lite"/>
    </source>
</evidence>
<proteinExistence type="predicted"/>
<accession>A0A7W9FRB6</accession>
<evidence type="ECO:0000313" key="3">
    <source>
        <dbReference type="Proteomes" id="UP000556201"/>
    </source>
</evidence>
<dbReference type="RefSeq" id="WP_184277466.1">
    <property type="nucleotide sequence ID" value="NZ_JACHLJ010000001.1"/>
</dbReference>
<evidence type="ECO:0000313" key="2">
    <source>
        <dbReference type="EMBL" id="MBB5770120.1"/>
    </source>
</evidence>
<comment type="caution">
    <text evidence="2">The sequence shown here is derived from an EMBL/GenBank/DDBJ whole genome shotgun (WGS) entry which is preliminary data.</text>
</comment>
<dbReference type="EMBL" id="JACHLJ010000001">
    <property type="protein sequence ID" value="MBB5770120.1"/>
    <property type="molecule type" value="Genomic_DNA"/>
</dbReference>
<name>A0A7W9FRB6_BREVE</name>
<feature type="region of interest" description="Disordered" evidence="1">
    <location>
        <begin position="98"/>
        <end position="123"/>
    </location>
</feature>
<dbReference type="Proteomes" id="UP000556201">
    <property type="component" value="Unassembled WGS sequence"/>
</dbReference>
<dbReference type="AlphaFoldDB" id="A0A7W9FRB6"/>
<sequence>MAEFRGCIVEALANGEIDKETADLATATYEDAYSVASETLGPVDADRAAGEAAMRKLEAEAIEARRRRQLSVRTRRAALETMAGLKERRGYTGVVALGGGDGSGKPPRGGWVQGGTPPEKGKPYSKGAVAAMALKRLVENRPGLSGAPGASVEGRYRAVRGKFDAMMADLIEKFETKTGFDAPGRAHMDNVVREAFGEDTGDQAAKALAQAWDGTAETARHMFNAAGGAIGKLDGWGLPQMHDPLAVRRAGKDQWVAAITPLLDRTKMIDSVTKQPFTDKRLAAVLGEVWETIGSGGANKGAPGERIGKGALAAQRAEQRFLTFQSADAWMTYQRKFGEGDAFQAMMGHLDDMARDVAQMQILGPNPRHQFEWLAAFARREAALEELNGVEGAKARAEGMVGEAERMMAHFTGDLNMPVNPGLSNVGGGIRSTLTGTMLGSAVLGEIGSGVVFGRMARGFTGLSRNGDMGELVRLLADPAERAIARRTGFIIEQATDGFVRGSHDNLRLMTVGAKAEGKLNAFARRLPAATIRLQGLTGLVAARKRSFRFELMGALHDAKDRSLADLAKGDKRDQTLARWLDARGFTEADWTIMRAAPVFEPRPGATFLKPEDIAQPELGLRLAEAIDMETRLVSPETTLETRAMWITARPGSFWGELQRSTSMFKGFTATLTSLYAQEMALQARAMGGNAFANLAGMAAGAVAFMTVGGAINIQLREMAKGNDPRPMDDPKFWGAALAQGGGLGMAGDFFYAAQARNGKTAPVAAFGPVGQLASDAWGLTGGNALELTNSLLDGEDLGEAAAGTNAGREGAKAIANYNPLSSLWWSRAAFSRLVADNLQRALDPEAEEAFQRRARRMEKETGQGQWWPQGSNAPDRAPDLSNMGGRQE</sequence>
<reference evidence="2 3" key="1">
    <citation type="submission" date="2020-08" db="EMBL/GenBank/DDBJ databases">
        <title>Functional genomics of gut bacteria from endangered species of beetles.</title>
        <authorList>
            <person name="Carlos-Shanley C."/>
        </authorList>
    </citation>
    <scope>NUCLEOTIDE SEQUENCE [LARGE SCALE GENOMIC DNA]</scope>
    <source>
        <strain evidence="2 3">S00192</strain>
    </source>
</reference>
<feature type="compositionally biased region" description="Polar residues" evidence="1">
    <location>
        <begin position="863"/>
        <end position="873"/>
    </location>
</feature>
<gene>
    <name evidence="2" type="ORF">HNP47_000089</name>
</gene>
<organism evidence="2 3">
    <name type="scientific">Brevundimonas vesicularis</name>
    <name type="common">Pseudomonas vesicularis</name>
    <dbReference type="NCBI Taxonomy" id="41276"/>
    <lineage>
        <taxon>Bacteria</taxon>
        <taxon>Pseudomonadati</taxon>
        <taxon>Pseudomonadota</taxon>
        <taxon>Alphaproteobacteria</taxon>
        <taxon>Caulobacterales</taxon>
        <taxon>Caulobacteraceae</taxon>
        <taxon>Brevundimonas</taxon>
    </lineage>
</organism>
<feature type="region of interest" description="Disordered" evidence="1">
    <location>
        <begin position="850"/>
        <end position="889"/>
    </location>
</feature>
<protein>
    <submittedName>
        <fullName evidence="2">Uncharacterized protein</fullName>
    </submittedName>
</protein>